<organism evidence="1 2">
    <name type="scientific">Methanoregula boonei (strain DSM 21154 / JCM 14090 / 6A8)</name>
    <dbReference type="NCBI Taxonomy" id="456442"/>
    <lineage>
        <taxon>Archaea</taxon>
        <taxon>Methanobacteriati</taxon>
        <taxon>Methanobacteriota</taxon>
        <taxon>Stenosarchaea group</taxon>
        <taxon>Methanomicrobia</taxon>
        <taxon>Methanomicrobiales</taxon>
        <taxon>Methanoregulaceae</taxon>
        <taxon>Methanoregula</taxon>
    </lineage>
</organism>
<proteinExistence type="predicted"/>
<dbReference type="Proteomes" id="UP000002408">
    <property type="component" value="Chromosome"/>
</dbReference>
<dbReference type="HOGENOM" id="CLU_2152607_0_0_2"/>
<dbReference type="EMBL" id="CP000780">
    <property type="protein sequence ID" value="ABS55497.1"/>
    <property type="molecule type" value="Genomic_DNA"/>
</dbReference>
<dbReference type="eggNOG" id="arCOG09591">
    <property type="taxonomic scope" value="Archaea"/>
</dbReference>
<sequence length="116" mass="13344">MITMKQTLYDGSRKMTVNTRYDECLYLAPRPVSDQPDVKITGKDLYMHIATSQNKSVTYYLHLWSTSRTVKEKILPLSPSMADRFLKTKGLICNLFPKNDPVANLYAWGYGIAEEF</sequence>
<evidence type="ECO:0000313" key="2">
    <source>
        <dbReference type="Proteomes" id="UP000002408"/>
    </source>
</evidence>
<dbReference type="KEGG" id="mbn:Mboo_0979"/>
<dbReference type="AlphaFoldDB" id="A7I6Y6"/>
<keyword evidence="2" id="KW-1185">Reference proteome</keyword>
<accession>A7I6Y6</accession>
<gene>
    <name evidence="1" type="ordered locus">Mboo_0979</name>
</gene>
<reference evidence="2" key="1">
    <citation type="journal article" date="2015" name="Microbiology">
        <title>Genome of Methanoregula boonei 6A8 reveals adaptations to oligotrophic peatland environments.</title>
        <authorList>
            <person name="Braeuer S."/>
            <person name="Cadillo-Quiroz H."/>
            <person name="Kyrpides N."/>
            <person name="Woyke T."/>
            <person name="Goodwin L."/>
            <person name="Detter C."/>
            <person name="Podell S."/>
            <person name="Yavitt J.B."/>
            <person name="Zinder S.H."/>
        </authorList>
    </citation>
    <scope>NUCLEOTIDE SEQUENCE [LARGE SCALE GENOMIC DNA]</scope>
    <source>
        <strain evidence="2">DSM 21154 / JCM 14090 / 6A8</strain>
    </source>
</reference>
<protein>
    <submittedName>
        <fullName evidence="1">Uncharacterized protein</fullName>
    </submittedName>
</protein>
<evidence type="ECO:0000313" key="1">
    <source>
        <dbReference type="EMBL" id="ABS55497.1"/>
    </source>
</evidence>
<name>A7I6Y6_METB6</name>